<feature type="compositionally biased region" description="Polar residues" evidence="4">
    <location>
        <begin position="1099"/>
        <end position="1111"/>
    </location>
</feature>
<feature type="compositionally biased region" description="Polar residues" evidence="4">
    <location>
        <begin position="92"/>
        <end position="110"/>
    </location>
</feature>
<evidence type="ECO:0000259" key="6">
    <source>
        <dbReference type="Pfam" id="PF23774"/>
    </source>
</evidence>
<proteinExistence type="predicted"/>
<keyword evidence="1 3" id="KW-0853">WD repeat</keyword>
<dbReference type="SUPFAM" id="SSF50978">
    <property type="entry name" value="WD40 repeat-like"/>
    <property type="match status" value="2"/>
</dbReference>
<dbReference type="Pfam" id="PF00400">
    <property type="entry name" value="WD40"/>
    <property type="match status" value="1"/>
</dbReference>
<name>A0A9P6PXQ9_9FUNG</name>
<gene>
    <name evidence="7" type="primary">GEMIN5</name>
    <name evidence="7" type="ORF">BG011_005925</name>
</gene>
<dbReference type="Proteomes" id="UP000726737">
    <property type="component" value="Unassembled WGS sequence"/>
</dbReference>
<dbReference type="Pfam" id="PF23774">
    <property type="entry name" value="TPR_GEMI5"/>
    <property type="match status" value="1"/>
</dbReference>
<dbReference type="OrthoDB" id="7326421at2759"/>
<feature type="compositionally biased region" description="Low complexity" evidence="4">
    <location>
        <begin position="676"/>
        <end position="687"/>
    </location>
</feature>
<dbReference type="InterPro" id="IPR036322">
    <property type="entry name" value="WD40_repeat_dom_sf"/>
</dbReference>
<protein>
    <submittedName>
        <fullName evidence="7">Gem-associated protein 5</fullName>
    </submittedName>
</protein>
<dbReference type="InterPro" id="IPR019775">
    <property type="entry name" value="WD40_repeat_CS"/>
</dbReference>
<feature type="compositionally biased region" description="Basic and acidic residues" evidence="4">
    <location>
        <begin position="73"/>
        <end position="86"/>
    </location>
</feature>
<feature type="region of interest" description="Disordered" evidence="4">
    <location>
        <begin position="755"/>
        <end position="791"/>
    </location>
</feature>
<dbReference type="PROSITE" id="PS50294">
    <property type="entry name" value="WD_REPEATS_REGION"/>
    <property type="match status" value="2"/>
</dbReference>
<evidence type="ECO:0000256" key="1">
    <source>
        <dbReference type="ARBA" id="ARBA00022574"/>
    </source>
</evidence>
<evidence type="ECO:0000259" key="5">
    <source>
        <dbReference type="Pfam" id="PF12894"/>
    </source>
</evidence>
<keyword evidence="2" id="KW-0677">Repeat</keyword>
<evidence type="ECO:0000313" key="7">
    <source>
        <dbReference type="EMBL" id="KAG0254161.1"/>
    </source>
</evidence>
<keyword evidence="8" id="KW-1185">Reference proteome</keyword>
<feature type="repeat" description="WD" evidence="3">
    <location>
        <begin position="225"/>
        <end position="272"/>
    </location>
</feature>
<feature type="repeat" description="WD" evidence="3">
    <location>
        <begin position="138"/>
        <end position="170"/>
    </location>
</feature>
<accession>A0A9P6PXQ9</accession>
<feature type="region of interest" description="Disordered" evidence="4">
    <location>
        <begin position="667"/>
        <end position="687"/>
    </location>
</feature>
<sequence length="1466" mass="161034">MSSSFPPSPQWYQAHSACLYNVSNEAGWLLYALNNIVHILDPFTLKYQGALQGGHMARINVLSSRPSVPLSRSKAEQKNEKVDALADPHMATSDSSNSLSKSQEPASESQKALLASGGDDKRVICWDISSQTIVASLIDVHQKEVKAVEWTGDGRLIISGDRGGVLAAWDPIGGKMTTKCLPEKPSISCMASSTSLVDIIAIGLDGGDILVCRVNMSNIAVLTRLHGHSNKIHSLAWQPSALQSRGYTLLSSGSADQTIRIWDIEKVASFKTIHVPDVDETLAPHQRSKMWVPVAWTANGQEIICCTSRGIMVRWSLESGLKNFTRVTRGALHNRPVFQILVWPLGTFAFTISMDRKIIAWDLQSSEGIAQIDCVGGNVYSLDISILDPGRVAMGLGNEAVKVWNTLSQDEPYESVAVERLQSKVKVVRWHPTEEGTLCFGLENGKIGFIEHILNPIGSGTSKRGKKGRGGKQVLQGKLCQTQTIFQSYHAKPVVSMAWCSPKVFEAPVPEFFDLSLRDSTLCIVSCGGEGKILISDSSRPTGKCLDLEIVLQRQNSTWYQSYKAIKGVARPERRDFAVHPNEDLMAIGNSDGSVEVFELKYFKLVYVYQGHKKRVNRLKWNWSAGSSDGTIERSAAESYLLATGSDDGELAIHNLAHFSEKALEEKRNRDKRIKASASPSTPSHASAGASIVLPTVDIYASFRYHTRGISDMAWSPHEYAGESGFRHHQKLVTASFDGKAIVYKIPVGGSTGDYTKSSQDNCAENADNSNKADDTSEDKNVTNTTWDKPQPIACYDQHEGQTLSVCWSLSDVDRVYSGGNDWRTCSWDVKTHSLSVGRLQALKRSGAKTHQKAGGKLAPVDIQQVAPKEVKPDAAEPQSTPDSPHKAMVHVEHQNRYQGPDSLNSVSQAPLQDDRKPEEICVAAKRMSDQHSSDPALLKRARTSSANVSAQQSKLTTNAAVATRINIFPQSSAAFHVHSKQKAHLEIVRLARNLYCRRVRQGGILGSEDELEAARQRWRAMRMFFEKDGEKDGLALSCILGKDVDEMNLADGDQGEDGHEVGMDSIDMSNPANHVEARIEGSNRMEGILARAVEDTSNDTVTEATSSSTKGPDLIESWQGDDSSALNGDLIFYGSRESIKALAEMEAQQMSRGQTGQSPNNIFAVGSGLGVIPPPVSSTRDTTRKTVDAGRLYQIPVSCWMGDVPKMMDIISSLPDSDLGIQDWIGIALSPMGGVVAWKEMMARTAVKFERRGEVHAASLCYLGIGRVADAIQVYRKKNMYREALMLLRIRLWEDEDDGGGEQEKNGEGGRCDDPQHELEVAAEDDGVFNDLEKSGQSQPSLTEDKELSRLRVQILTEWGQQLERKGLYEQACKCQLALAALLRTKTRNSDGSRSRSSKMVKVVQTAPSVGLQTLARRGDLVTLRTVAGLAILLDDPSRQERIARYEDALAEKKEANRRRKTQHV</sequence>
<feature type="domain" description="Anaphase-promoting complex subunit 4-like WD40" evidence="5">
    <location>
        <begin position="111"/>
        <end position="191"/>
    </location>
</feature>
<dbReference type="InterPro" id="IPR001680">
    <property type="entry name" value="WD40_rpt"/>
</dbReference>
<dbReference type="PANTHER" id="PTHR46362:SF1">
    <property type="entry name" value="GEM-ASSOCIATED PROTEIN 5"/>
    <property type="match status" value="1"/>
</dbReference>
<feature type="compositionally biased region" description="Polar residues" evidence="4">
    <location>
        <begin position="755"/>
        <end position="770"/>
    </location>
</feature>
<dbReference type="Pfam" id="PF12894">
    <property type="entry name" value="ANAPC4_WD40"/>
    <property type="match status" value="1"/>
</dbReference>
<dbReference type="EMBL" id="JAAAJA010000417">
    <property type="protein sequence ID" value="KAG0254161.1"/>
    <property type="molecule type" value="Genomic_DNA"/>
</dbReference>
<feature type="region of interest" description="Disordered" evidence="4">
    <location>
        <begin position="1096"/>
        <end position="1120"/>
    </location>
</feature>
<evidence type="ECO:0000313" key="8">
    <source>
        <dbReference type="Proteomes" id="UP000726737"/>
    </source>
</evidence>
<feature type="domain" description="Gem-associated protein 5 TPR" evidence="6">
    <location>
        <begin position="1199"/>
        <end position="1296"/>
    </location>
</feature>
<evidence type="ECO:0000256" key="3">
    <source>
        <dbReference type="PROSITE-ProRule" id="PRU00221"/>
    </source>
</evidence>
<dbReference type="Gene3D" id="2.130.10.10">
    <property type="entry name" value="YVTN repeat-like/Quinoprotein amine dehydrogenase"/>
    <property type="match status" value="2"/>
</dbReference>
<dbReference type="GO" id="GO:0003730">
    <property type="term" value="F:mRNA 3'-UTR binding"/>
    <property type="evidence" value="ECO:0007669"/>
    <property type="project" value="TreeGrafter"/>
</dbReference>
<evidence type="ECO:0000256" key="4">
    <source>
        <dbReference type="SAM" id="MobiDB-lite"/>
    </source>
</evidence>
<dbReference type="SUPFAM" id="SSF117289">
    <property type="entry name" value="Nucleoporin domain"/>
    <property type="match status" value="1"/>
</dbReference>
<dbReference type="GO" id="GO:0000387">
    <property type="term" value="P:spliceosomal snRNP assembly"/>
    <property type="evidence" value="ECO:0007669"/>
    <property type="project" value="TreeGrafter"/>
</dbReference>
<feature type="region of interest" description="Disordered" evidence="4">
    <location>
        <begin position="68"/>
        <end position="114"/>
    </location>
</feature>
<dbReference type="InterPro" id="IPR015943">
    <property type="entry name" value="WD40/YVTN_repeat-like_dom_sf"/>
</dbReference>
<dbReference type="PANTHER" id="PTHR46362">
    <property type="entry name" value="GEM-ASSOCIATED PROTEIN 5"/>
    <property type="match status" value="1"/>
</dbReference>
<dbReference type="GO" id="GO:0005634">
    <property type="term" value="C:nucleus"/>
    <property type="evidence" value="ECO:0007669"/>
    <property type="project" value="TreeGrafter"/>
</dbReference>
<reference evidence="7" key="1">
    <citation type="journal article" date="2020" name="Fungal Divers.">
        <title>Resolving the Mortierellaceae phylogeny through synthesis of multi-gene phylogenetics and phylogenomics.</title>
        <authorList>
            <person name="Vandepol N."/>
            <person name="Liber J."/>
            <person name="Desiro A."/>
            <person name="Na H."/>
            <person name="Kennedy M."/>
            <person name="Barry K."/>
            <person name="Grigoriev I.V."/>
            <person name="Miller A.N."/>
            <person name="O'Donnell K."/>
            <person name="Stajich J.E."/>
            <person name="Bonito G."/>
        </authorList>
    </citation>
    <scope>NUCLEOTIDE SEQUENCE</scope>
    <source>
        <strain evidence="7">KOD948</strain>
    </source>
</reference>
<dbReference type="PROSITE" id="PS00678">
    <property type="entry name" value="WD_REPEATS_1"/>
    <property type="match status" value="1"/>
</dbReference>
<dbReference type="PROSITE" id="PS50082">
    <property type="entry name" value="WD_REPEATS_2"/>
    <property type="match status" value="2"/>
</dbReference>
<feature type="compositionally biased region" description="Basic and acidic residues" evidence="4">
    <location>
        <begin position="771"/>
        <end position="781"/>
    </location>
</feature>
<dbReference type="InterPro" id="IPR056421">
    <property type="entry name" value="TPR_GEMI5"/>
</dbReference>
<dbReference type="InterPro" id="IPR052640">
    <property type="entry name" value="Gemin-5"/>
</dbReference>
<dbReference type="GO" id="GO:0032797">
    <property type="term" value="C:SMN complex"/>
    <property type="evidence" value="ECO:0007669"/>
    <property type="project" value="TreeGrafter"/>
</dbReference>
<comment type="caution">
    <text evidence="7">The sequence shown here is derived from an EMBL/GenBank/DDBJ whole genome shotgun (WGS) entry which is preliminary data.</text>
</comment>
<organism evidence="7 8">
    <name type="scientific">Mortierella polycephala</name>
    <dbReference type="NCBI Taxonomy" id="41804"/>
    <lineage>
        <taxon>Eukaryota</taxon>
        <taxon>Fungi</taxon>
        <taxon>Fungi incertae sedis</taxon>
        <taxon>Mucoromycota</taxon>
        <taxon>Mortierellomycotina</taxon>
        <taxon>Mortierellomycetes</taxon>
        <taxon>Mortierellales</taxon>
        <taxon>Mortierellaceae</taxon>
        <taxon>Mortierella</taxon>
    </lineage>
</organism>
<dbReference type="InterPro" id="IPR024977">
    <property type="entry name" value="Apc4-like_WD40_dom"/>
</dbReference>
<dbReference type="SMART" id="SM00320">
    <property type="entry name" value="WD40"/>
    <property type="match status" value="10"/>
</dbReference>
<evidence type="ECO:0000256" key="2">
    <source>
        <dbReference type="ARBA" id="ARBA00022737"/>
    </source>
</evidence>